<dbReference type="KEGG" id="mis:MICPUN_100055"/>
<dbReference type="OMA" id="WELHQLE"/>
<reference evidence="7 8" key="1">
    <citation type="journal article" date="2009" name="Science">
        <title>Green evolution and dynamic adaptations revealed by genomes of the marine picoeukaryotes Micromonas.</title>
        <authorList>
            <person name="Worden A.Z."/>
            <person name="Lee J.H."/>
            <person name="Mock T."/>
            <person name="Rouze P."/>
            <person name="Simmons M.P."/>
            <person name="Aerts A.L."/>
            <person name="Allen A.E."/>
            <person name="Cuvelier M.L."/>
            <person name="Derelle E."/>
            <person name="Everett M.V."/>
            <person name="Foulon E."/>
            <person name="Grimwood J."/>
            <person name="Gundlach H."/>
            <person name="Henrissat B."/>
            <person name="Napoli C."/>
            <person name="McDonald S.M."/>
            <person name="Parker M.S."/>
            <person name="Rombauts S."/>
            <person name="Salamov A."/>
            <person name="Von Dassow P."/>
            <person name="Badger J.H."/>
            <person name="Coutinho P.M."/>
            <person name="Demir E."/>
            <person name="Dubchak I."/>
            <person name="Gentemann C."/>
            <person name="Eikrem W."/>
            <person name="Gready J.E."/>
            <person name="John U."/>
            <person name="Lanier W."/>
            <person name="Lindquist E.A."/>
            <person name="Lucas S."/>
            <person name="Mayer K.F."/>
            <person name="Moreau H."/>
            <person name="Not F."/>
            <person name="Otillar R."/>
            <person name="Panaud O."/>
            <person name="Pangilinan J."/>
            <person name="Paulsen I."/>
            <person name="Piegu B."/>
            <person name="Poliakov A."/>
            <person name="Robbens S."/>
            <person name="Schmutz J."/>
            <person name="Toulza E."/>
            <person name="Wyss T."/>
            <person name="Zelensky A."/>
            <person name="Zhou K."/>
            <person name="Armbrust E.V."/>
            <person name="Bhattacharya D."/>
            <person name="Goodenough U.W."/>
            <person name="Van de Peer Y."/>
            <person name="Grigoriev I.V."/>
        </authorList>
    </citation>
    <scope>NUCLEOTIDE SEQUENCE [LARGE SCALE GENOMIC DNA]</scope>
    <source>
        <strain evidence="8">RCC299 / NOUM17</strain>
    </source>
</reference>
<evidence type="ECO:0000256" key="5">
    <source>
        <dbReference type="ARBA" id="ARBA00023242"/>
    </source>
</evidence>
<evidence type="ECO:0000313" key="7">
    <source>
        <dbReference type="EMBL" id="ACO63026.1"/>
    </source>
</evidence>
<gene>
    <name evidence="6" type="primary">MED10</name>
    <name evidence="7" type="ORF">MICPUN_100055</name>
</gene>
<keyword evidence="4 6" id="KW-0804">Transcription</keyword>
<dbReference type="AlphaFoldDB" id="C1E404"/>
<dbReference type="OrthoDB" id="337270at2759"/>
<evidence type="ECO:0000256" key="4">
    <source>
        <dbReference type="ARBA" id="ARBA00023163"/>
    </source>
</evidence>
<dbReference type="RefSeq" id="XP_002501768.1">
    <property type="nucleotide sequence ID" value="XM_002501722.1"/>
</dbReference>
<dbReference type="InterPro" id="IPR019145">
    <property type="entry name" value="Mediator_Med10"/>
</dbReference>
<dbReference type="GeneID" id="8242672"/>
<comment type="subcellular location">
    <subcellularLocation>
        <location evidence="1 6">Nucleus</location>
    </subcellularLocation>
</comment>
<comment type="similarity">
    <text evidence="2 6">Belongs to the Mediator complex subunit 10 family.</text>
</comment>
<dbReference type="EMBL" id="CP001325">
    <property type="protein sequence ID" value="ACO63026.1"/>
    <property type="molecule type" value="Genomic_DNA"/>
</dbReference>
<comment type="function">
    <text evidence="6">Component of the Mediator complex, a coactivator involved in the regulated transcription of nearly all RNA polymerase II-dependent genes. Mediator functions as a bridge to convey information from gene-specific regulatory proteins to the basal RNA polymerase II transcription machinery. Mediator is recruited to promoters by direct interactions with regulatory proteins and serves as a scaffold for the assembly of a functional preinitiation complex with RNA polymerase II and the general transcription factors.</text>
</comment>
<protein>
    <recommendedName>
        <fullName evidence="6">Mediator of RNA polymerase II transcription subunit 10</fullName>
    </recommendedName>
    <alternativeName>
        <fullName evidence="6">Mediator complex subunit 10</fullName>
    </alternativeName>
</protein>
<sequence>MSTTPVGKALEKVISEVRQAEKLVEDGAPSEDSVLDKIDAVVKILPTLREAAKESEATGETLFPVDVLRHVDEGLDPLRFMVDGILQVGEVNKITKGKANVFSKFHAALVEEDSKQQSEGMTEHK</sequence>
<evidence type="ECO:0000313" key="8">
    <source>
        <dbReference type="Proteomes" id="UP000002009"/>
    </source>
</evidence>
<dbReference type="InParanoid" id="C1E404"/>
<organism evidence="7 8">
    <name type="scientific">Micromonas commoda (strain RCC299 / NOUM17 / CCMP2709)</name>
    <name type="common">Picoplanktonic green alga</name>
    <dbReference type="NCBI Taxonomy" id="296587"/>
    <lineage>
        <taxon>Eukaryota</taxon>
        <taxon>Viridiplantae</taxon>
        <taxon>Chlorophyta</taxon>
        <taxon>Mamiellophyceae</taxon>
        <taxon>Mamiellales</taxon>
        <taxon>Mamiellaceae</taxon>
        <taxon>Micromonas</taxon>
    </lineage>
</organism>
<name>C1E404_MICCC</name>
<dbReference type="Pfam" id="PF09748">
    <property type="entry name" value="Med10"/>
    <property type="match status" value="1"/>
</dbReference>
<keyword evidence="3 6" id="KW-0805">Transcription regulation</keyword>
<accession>C1E404</accession>
<proteinExistence type="inferred from homology"/>
<keyword evidence="8" id="KW-1185">Reference proteome</keyword>
<keyword evidence="6" id="KW-0010">Activator</keyword>
<evidence type="ECO:0000256" key="1">
    <source>
        <dbReference type="ARBA" id="ARBA00004123"/>
    </source>
</evidence>
<dbReference type="GO" id="GO:0016592">
    <property type="term" value="C:mediator complex"/>
    <property type="evidence" value="ECO:0007669"/>
    <property type="project" value="InterPro"/>
</dbReference>
<evidence type="ECO:0000256" key="6">
    <source>
        <dbReference type="RuleBase" id="RU364146"/>
    </source>
</evidence>
<dbReference type="GO" id="GO:0006357">
    <property type="term" value="P:regulation of transcription by RNA polymerase II"/>
    <property type="evidence" value="ECO:0007669"/>
    <property type="project" value="InterPro"/>
</dbReference>
<keyword evidence="5 6" id="KW-0539">Nucleus</keyword>
<dbReference type="Proteomes" id="UP000002009">
    <property type="component" value="Chromosome 4"/>
</dbReference>
<evidence type="ECO:0000256" key="2">
    <source>
        <dbReference type="ARBA" id="ARBA00005389"/>
    </source>
</evidence>
<evidence type="ECO:0000256" key="3">
    <source>
        <dbReference type="ARBA" id="ARBA00023015"/>
    </source>
</evidence>
<dbReference type="GO" id="GO:0003712">
    <property type="term" value="F:transcription coregulator activity"/>
    <property type="evidence" value="ECO:0007669"/>
    <property type="project" value="InterPro"/>
</dbReference>
<comment type="subunit">
    <text evidence="6">Component of the Mediator complex.</text>
</comment>